<sequence length="250" mass="29549">MVKDLGHGYKIIDNKFILRYDSEVFKKFYKVIDFETFKIIATNAELDDDGFASTVYFEDKNHIYIESAFTSFSILEDAKPEDFKVIDIQKGYTFSDGNYYRHNDKMPFDLSKANHLNDYHIQVEDQLYFGDVKLIENVDLDSFTIPHPDLIQNLAMDKNHVFFKGEIIPKADRKTFKILDSCLDGTYYLECDNAFYAKDSKYAYFIRTISNEVKVIKSKSLNDFHFKVIDERGYAFDKEYRYYMGKRTKL</sequence>
<dbReference type="InterPro" id="IPR027375">
    <property type="entry name" value="DKNYY"/>
</dbReference>
<evidence type="ECO:0000313" key="2">
    <source>
        <dbReference type="Proteomes" id="UP000199672"/>
    </source>
</evidence>
<dbReference type="EMBL" id="FOMH01000009">
    <property type="protein sequence ID" value="SFD55445.1"/>
    <property type="molecule type" value="Genomic_DNA"/>
</dbReference>
<dbReference type="STRING" id="739143.SAMN05216297_10975"/>
<evidence type="ECO:0000313" key="1">
    <source>
        <dbReference type="EMBL" id="SFD55445.1"/>
    </source>
</evidence>
<dbReference type="RefSeq" id="WP_091495562.1">
    <property type="nucleotide sequence ID" value="NZ_FOMH01000009.1"/>
</dbReference>
<dbReference type="OrthoDB" id="1327275at2"/>
<protein>
    <submittedName>
        <fullName evidence="1">DKNYY family protein</fullName>
    </submittedName>
</protein>
<proteinExistence type="predicted"/>
<accession>A0A1I1TA34</accession>
<keyword evidence="2" id="KW-1185">Reference proteome</keyword>
<gene>
    <name evidence="1" type="ORF">SAMN05216297_10975</name>
</gene>
<dbReference type="Proteomes" id="UP000199672">
    <property type="component" value="Unassembled WGS sequence"/>
</dbReference>
<reference evidence="2" key="1">
    <citation type="submission" date="2016-10" db="EMBL/GenBank/DDBJ databases">
        <authorList>
            <person name="Varghese N."/>
            <person name="Submissions S."/>
        </authorList>
    </citation>
    <scope>NUCLEOTIDE SEQUENCE [LARGE SCALE GENOMIC DNA]</scope>
    <source>
        <strain evidence="2">CGMCC 1.10370</strain>
    </source>
</reference>
<organism evidence="1 2">
    <name type="scientific">Flavobacterium phragmitis</name>
    <dbReference type="NCBI Taxonomy" id="739143"/>
    <lineage>
        <taxon>Bacteria</taxon>
        <taxon>Pseudomonadati</taxon>
        <taxon>Bacteroidota</taxon>
        <taxon>Flavobacteriia</taxon>
        <taxon>Flavobacteriales</taxon>
        <taxon>Flavobacteriaceae</taxon>
        <taxon>Flavobacterium</taxon>
    </lineage>
</organism>
<name>A0A1I1TA34_9FLAO</name>
<dbReference type="AlphaFoldDB" id="A0A1I1TA34"/>
<dbReference type="Pfam" id="PF13644">
    <property type="entry name" value="DKNYY"/>
    <property type="match status" value="1"/>
</dbReference>